<evidence type="ECO:0000259" key="1">
    <source>
        <dbReference type="Pfam" id="PF00571"/>
    </source>
</evidence>
<protein>
    <submittedName>
        <fullName evidence="2">CBS domain-containing protein</fullName>
    </submittedName>
</protein>
<gene>
    <name evidence="2" type="ORF">EKL98_11770</name>
</gene>
<name>A0A432CKH4_9FLAO</name>
<reference evidence="2 3" key="1">
    <citation type="submission" date="2018-12" db="EMBL/GenBank/DDBJ databases">
        <title>Flavobacterium sp. nov., isolated from glacier ice.</title>
        <authorList>
            <person name="Liu Q."/>
            <person name="Xin Y.-H."/>
        </authorList>
    </citation>
    <scope>NUCLEOTIDE SEQUENCE [LARGE SCALE GENOMIC DNA]</scope>
    <source>
        <strain evidence="2 3">RB1N8</strain>
    </source>
</reference>
<dbReference type="Gene3D" id="3.10.580.10">
    <property type="entry name" value="CBS-domain"/>
    <property type="match status" value="1"/>
</dbReference>
<dbReference type="InterPro" id="IPR000644">
    <property type="entry name" value="CBS_dom"/>
</dbReference>
<sequence length="219" mass="25363">MIGITDYITNDFKAINNQDTIAVVQEFFNDVHFSHFPIIEEGVYLGSIAREDLETFDSTKKVSDFRYSLEGFFTRTNTVWLDVLEVFAKNQTNLVPVLDENNTYVGYYQIEDIMKFFHETPFLKEPGGVIVVKKAALDYSMSQITQIVESNNGKLLGVFVSELDVESVEVTLKITLGAINEIIQTFRRYDYEIISEHQEDNYINNLKERSDYLDKYLNI</sequence>
<feature type="domain" description="CBS" evidence="1">
    <location>
        <begin position="5"/>
        <end position="53"/>
    </location>
</feature>
<comment type="caution">
    <text evidence="2">The sequence shown here is derived from an EMBL/GenBank/DDBJ whole genome shotgun (WGS) entry which is preliminary data.</text>
</comment>
<dbReference type="Pfam" id="PF00571">
    <property type="entry name" value="CBS"/>
    <property type="match status" value="2"/>
</dbReference>
<proteinExistence type="predicted"/>
<accession>A0A432CKH4</accession>
<dbReference type="SUPFAM" id="SSF54631">
    <property type="entry name" value="CBS-domain pair"/>
    <property type="match status" value="1"/>
</dbReference>
<evidence type="ECO:0000313" key="3">
    <source>
        <dbReference type="Proteomes" id="UP000280825"/>
    </source>
</evidence>
<dbReference type="RefSeq" id="WP_126562596.1">
    <property type="nucleotide sequence ID" value="NZ_RYDJ01000014.1"/>
</dbReference>
<dbReference type="AlphaFoldDB" id="A0A432CKH4"/>
<dbReference type="Proteomes" id="UP000280825">
    <property type="component" value="Unassembled WGS sequence"/>
</dbReference>
<keyword evidence="3" id="KW-1185">Reference proteome</keyword>
<dbReference type="InterPro" id="IPR046342">
    <property type="entry name" value="CBS_dom_sf"/>
</dbReference>
<feature type="domain" description="CBS" evidence="1">
    <location>
        <begin position="80"/>
        <end position="118"/>
    </location>
</feature>
<dbReference type="EMBL" id="RYDJ01000014">
    <property type="protein sequence ID" value="RTZ03153.1"/>
    <property type="molecule type" value="Genomic_DNA"/>
</dbReference>
<evidence type="ECO:0000313" key="2">
    <source>
        <dbReference type="EMBL" id="RTZ03153.1"/>
    </source>
</evidence>
<organism evidence="2 3">
    <name type="scientific">Flavobacterium bomense</name>
    <dbReference type="NCBI Taxonomy" id="2497483"/>
    <lineage>
        <taxon>Bacteria</taxon>
        <taxon>Pseudomonadati</taxon>
        <taxon>Bacteroidota</taxon>
        <taxon>Flavobacteriia</taxon>
        <taxon>Flavobacteriales</taxon>
        <taxon>Flavobacteriaceae</taxon>
        <taxon>Flavobacterium</taxon>
    </lineage>
</organism>